<evidence type="ECO:0000259" key="1">
    <source>
        <dbReference type="Pfam" id="PF13472"/>
    </source>
</evidence>
<dbReference type="PANTHER" id="PTHR30383:SF24">
    <property type="entry name" value="THIOESTERASE 1_PROTEASE 1_LYSOPHOSPHOLIPASE L1"/>
    <property type="match status" value="1"/>
</dbReference>
<dbReference type="AlphaFoldDB" id="A0A6J4IRA6"/>
<name>A0A6J4IRA6_9BACT</name>
<dbReference type="SUPFAM" id="SSF52266">
    <property type="entry name" value="SGNH hydrolase"/>
    <property type="match status" value="1"/>
</dbReference>
<dbReference type="InterPro" id="IPR013830">
    <property type="entry name" value="SGNH_hydro"/>
</dbReference>
<dbReference type="InterPro" id="IPR036514">
    <property type="entry name" value="SGNH_hydro_sf"/>
</dbReference>
<protein>
    <submittedName>
        <fullName evidence="2">Arylesterase</fullName>
        <ecNumber evidence="2">3.1.1.2</ecNumber>
    </submittedName>
</protein>
<evidence type="ECO:0000313" key="2">
    <source>
        <dbReference type="EMBL" id="CAA9257134.1"/>
    </source>
</evidence>
<proteinExistence type="predicted"/>
<keyword evidence="2" id="KW-0378">Hydrolase</keyword>
<gene>
    <name evidence="2" type="ORF">AVDCRST_MAG42-2533</name>
</gene>
<dbReference type="EMBL" id="CADCTA010000088">
    <property type="protein sequence ID" value="CAA9257134.1"/>
    <property type="molecule type" value="Genomic_DNA"/>
</dbReference>
<sequence length="233" mass="25315">MGLIVRQLRTVAVLLALLSMMCAESIAAPRRDSARMKTILVLGDSLSDGFMLPRSQAYPALLAERLRKEGMDFEVINASQSGGTSSGGVARITTHLKRKIDILVVQLGINDAFRAVPVTQIRSNLQAIITRTRERYPDCEVVIAGMQLPIETQDGYVREFGQMYQGLADKNNAALVPYLLAGVGGDPALNLPDRIHPNAAGQKILADNVWRALEPVARRVANDTRAAATSRVP</sequence>
<dbReference type="GO" id="GO:0004622">
    <property type="term" value="F:phosphatidylcholine lysophospholipase activity"/>
    <property type="evidence" value="ECO:0007669"/>
    <property type="project" value="TreeGrafter"/>
</dbReference>
<accession>A0A6J4IRA6</accession>
<dbReference type="Gene3D" id="3.40.50.1110">
    <property type="entry name" value="SGNH hydrolase"/>
    <property type="match status" value="1"/>
</dbReference>
<dbReference type="Pfam" id="PF13472">
    <property type="entry name" value="Lipase_GDSL_2"/>
    <property type="match status" value="1"/>
</dbReference>
<reference evidence="2" key="1">
    <citation type="submission" date="2020-02" db="EMBL/GenBank/DDBJ databases">
        <authorList>
            <person name="Meier V. D."/>
        </authorList>
    </citation>
    <scope>NUCLEOTIDE SEQUENCE</scope>
    <source>
        <strain evidence="2">AVDCRST_MAG42</strain>
    </source>
</reference>
<dbReference type="InterPro" id="IPR051532">
    <property type="entry name" value="Ester_Hydrolysis_Enzymes"/>
</dbReference>
<organism evidence="2">
    <name type="scientific">uncultured Chthoniobacterales bacterium</name>
    <dbReference type="NCBI Taxonomy" id="1836801"/>
    <lineage>
        <taxon>Bacteria</taxon>
        <taxon>Pseudomonadati</taxon>
        <taxon>Verrucomicrobiota</taxon>
        <taxon>Spartobacteria</taxon>
        <taxon>Chthoniobacterales</taxon>
        <taxon>environmental samples</taxon>
    </lineage>
</organism>
<feature type="domain" description="SGNH hydrolase-type esterase" evidence="1">
    <location>
        <begin position="41"/>
        <end position="204"/>
    </location>
</feature>
<dbReference type="EC" id="3.1.1.2" evidence="2"/>
<dbReference type="GO" id="GO:0004064">
    <property type="term" value="F:arylesterase activity"/>
    <property type="evidence" value="ECO:0007669"/>
    <property type="project" value="UniProtKB-EC"/>
</dbReference>
<dbReference type="PANTHER" id="PTHR30383">
    <property type="entry name" value="THIOESTERASE 1/PROTEASE 1/LYSOPHOSPHOLIPASE L1"/>
    <property type="match status" value="1"/>
</dbReference>